<dbReference type="Gene3D" id="2.130.10.10">
    <property type="entry name" value="YVTN repeat-like/Quinoprotein amine dehydrogenase"/>
    <property type="match status" value="1"/>
</dbReference>
<evidence type="ECO:0000256" key="2">
    <source>
        <dbReference type="SAM" id="Phobius"/>
    </source>
</evidence>
<dbReference type="Proteomes" id="UP000192927">
    <property type="component" value="Unassembled WGS sequence"/>
</dbReference>
<feature type="region of interest" description="Disordered" evidence="1">
    <location>
        <begin position="97"/>
        <end position="145"/>
    </location>
</feature>
<evidence type="ECO:0000313" key="3">
    <source>
        <dbReference type="EMBL" id="SLM36509.1"/>
    </source>
</evidence>
<organism evidence="3 4">
    <name type="scientific">Lasallia pustulata</name>
    <dbReference type="NCBI Taxonomy" id="136370"/>
    <lineage>
        <taxon>Eukaryota</taxon>
        <taxon>Fungi</taxon>
        <taxon>Dikarya</taxon>
        <taxon>Ascomycota</taxon>
        <taxon>Pezizomycotina</taxon>
        <taxon>Lecanoromycetes</taxon>
        <taxon>OSLEUM clade</taxon>
        <taxon>Umbilicariomycetidae</taxon>
        <taxon>Umbilicariales</taxon>
        <taxon>Umbilicariaceae</taxon>
        <taxon>Lasallia</taxon>
    </lineage>
</organism>
<dbReference type="InterPro" id="IPR011047">
    <property type="entry name" value="Quinoprotein_ADH-like_sf"/>
</dbReference>
<sequence>MDGGGIRESSFDGPSVSLAAFDLMGLADGQLAFLNVLAFSLAYLGYLRVGNMEGSVRVWEGVGEAEGALEPCWGFGAHGDAVSSAVLHPSGTVLATCSGQRRPTATGAESSESGGASDDGLSSSAASASSETGCRGDNSLKIWAL</sequence>
<reference evidence="4" key="1">
    <citation type="submission" date="2017-03" db="EMBL/GenBank/DDBJ databases">
        <authorList>
            <person name="Sharma R."/>
            <person name="Thines M."/>
        </authorList>
    </citation>
    <scope>NUCLEOTIDE SEQUENCE [LARGE SCALE GENOMIC DNA]</scope>
</reference>
<feature type="compositionally biased region" description="Low complexity" evidence="1">
    <location>
        <begin position="104"/>
        <end position="133"/>
    </location>
</feature>
<name>A0A1W5D0U6_9LECA</name>
<accession>A0A1W5D0U6</accession>
<proteinExistence type="predicted"/>
<evidence type="ECO:0000256" key="1">
    <source>
        <dbReference type="SAM" id="MobiDB-lite"/>
    </source>
</evidence>
<keyword evidence="4" id="KW-1185">Reference proteome</keyword>
<keyword evidence="2" id="KW-0472">Membrane</keyword>
<evidence type="ECO:0000313" key="4">
    <source>
        <dbReference type="Proteomes" id="UP000192927"/>
    </source>
</evidence>
<keyword evidence="2" id="KW-1133">Transmembrane helix</keyword>
<feature type="transmembrane region" description="Helical" evidence="2">
    <location>
        <begin position="31"/>
        <end position="49"/>
    </location>
</feature>
<keyword evidence="2" id="KW-0812">Transmembrane</keyword>
<protein>
    <submittedName>
        <fullName evidence="3">WD40/YVTN repeat-like-containing domain</fullName>
    </submittedName>
</protein>
<dbReference type="InterPro" id="IPR015943">
    <property type="entry name" value="WD40/YVTN_repeat-like_dom_sf"/>
</dbReference>
<dbReference type="SUPFAM" id="SSF50998">
    <property type="entry name" value="Quinoprotein alcohol dehydrogenase-like"/>
    <property type="match status" value="1"/>
</dbReference>
<dbReference type="AlphaFoldDB" id="A0A1W5D0U6"/>
<dbReference type="EMBL" id="FWEW01001088">
    <property type="protein sequence ID" value="SLM36509.1"/>
    <property type="molecule type" value="Genomic_DNA"/>
</dbReference>